<dbReference type="CDD" id="cd06163">
    <property type="entry name" value="S2P-M50_PDZ_RseP-like"/>
    <property type="match status" value="1"/>
</dbReference>
<dbReference type="EMBL" id="JBDKWZ010000005">
    <property type="protein sequence ID" value="MEN7548285.1"/>
    <property type="molecule type" value="Genomic_DNA"/>
</dbReference>
<dbReference type="PROSITE" id="PS50106">
    <property type="entry name" value="PDZ"/>
    <property type="match status" value="1"/>
</dbReference>
<comment type="caution">
    <text evidence="13">The sequence shown here is derived from an EMBL/GenBank/DDBJ whole genome shotgun (WGS) entry which is preliminary data.</text>
</comment>
<dbReference type="InterPro" id="IPR004387">
    <property type="entry name" value="Pept_M50_Zn"/>
</dbReference>
<evidence type="ECO:0000259" key="12">
    <source>
        <dbReference type="PROSITE" id="PS50106"/>
    </source>
</evidence>
<organism evidence="13 14">
    <name type="scientific">Rapidithrix thailandica</name>
    <dbReference type="NCBI Taxonomy" id="413964"/>
    <lineage>
        <taxon>Bacteria</taxon>
        <taxon>Pseudomonadati</taxon>
        <taxon>Bacteroidota</taxon>
        <taxon>Cytophagia</taxon>
        <taxon>Cytophagales</taxon>
        <taxon>Flammeovirgaceae</taxon>
        <taxon>Rapidithrix</taxon>
    </lineage>
</organism>
<feature type="transmembrane region" description="Helical" evidence="11">
    <location>
        <begin position="420"/>
        <end position="438"/>
    </location>
</feature>
<accession>A0AAW9S957</accession>
<dbReference type="GO" id="GO:0046872">
    <property type="term" value="F:metal ion binding"/>
    <property type="evidence" value="ECO:0007669"/>
    <property type="project" value="UniProtKB-KW"/>
</dbReference>
<dbReference type="SUPFAM" id="SSF50156">
    <property type="entry name" value="PDZ domain-like"/>
    <property type="match status" value="2"/>
</dbReference>
<dbReference type="Pfam" id="PF17820">
    <property type="entry name" value="PDZ_6"/>
    <property type="match status" value="1"/>
</dbReference>
<keyword evidence="7 11" id="KW-0862">Zinc</keyword>
<evidence type="ECO:0000313" key="14">
    <source>
        <dbReference type="Proteomes" id="UP001403385"/>
    </source>
</evidence>
<keyword evidence="14" id="KW-1185">Reference proteome</keyword>
<comment type="cofactor">
    <cofactor evidence="1 11">
        <name>Zn(2+)</name>
        <dbReference type="ChEBI" id="CHEBI:29105"/>
    </cofactor>
</comment>
<protein>
    <recommendedName>
        <fullName evidence="11">Zinc metalloprotease</fullName>
        <ecNumber evidence="11">3.4.24.-</ecNumber>
    </recommendedName>
</protein>
<evidence type="ECO:0000256" key="9">
    <source>
        <dbReference type="ARBA" id="ARBA00023049"/>
    </source>
</evidence>
<dbReference type="GO" id="GO:0016020">
    <property type="term" value="C:membrane"/>
    <property type="evidence" value="ECO:0007669"/>
    <property type="project" value="UniProtKB-SubCell"/>
</dbReference>
<dbReference type="Pfam" id="PF02163">
    <property type="entry name" value="Peptidase_M50"/>
    <property type="match status" value="1"/>
</dbReference>
<keyword evidence="9 11" id="KW-0482">Metalloprotease</keyword>
<dbReference type="PANTHER" id="PTHR42837:SF2">
    <property type="entry name" value="MEMBRANE METALLOPROTEASE ARASP2, CHLOROPLASTIC-RELATED"/>
    <property type="match status" value="1"/>
</dbReference>
<dbReference type="CDD" id="cd23081">
    <property type="entry name" value="cpPDZ_EcRseP-like"/>
    <property type="match status" value="1"/>
</dbReference>
<keyword evidence="10 11" id="KW-0472">Membrane</keyword>
<dbReference type="NCBIfam" id="TIGR00054">
    <property type="entry name" value="RIP metalloprotease RseP"/>
    <property type="match status" value="1"/>
</dbReference>
<dbReference type="Proteomes" id="UP001403385">
    <property type="component" value="Unassembled WGS sequence"/>
</dbReference>
<dbReference type="InterPro" id="IPR008915">
    <property type="entry name" value="Peptidase_M50"/>
</dbReference>
<evidence type="ECO:0000256" key="6">
    <source>
        <dbReference type="ARBA" id="ARBA00022801"/>
    </source>
</evidence>
<evidence type="ECO:0000256" key="10">
    <source>
        <dbReference type="ARBA" id="ARBA00023136"/>
    </source>
</evidence>
<evidence type="ECO:0000256" key="3">
    <source>
        <dbReference type="ARBA" id="ARBA00007931"/>
    </source>
</evidence>
<feature type="domain" description="PDZ" evidence="12">
    <location>
        <begin position="223"/>
        <end position="278"/>
    </location>
</feature>
<evidence type="ECO:0000256" key="2">
    <source>
        <dbReference type="ARBA" id="ARBA00004141"/>
    </source>
</evidence>
<dbReference type="InterPro" id="IPR001478">
    <property type="entry name" value="PDZ"/>
</dbReference>
<dbReference type="Gene3D" id="2.30.42.10">
    <property type="match status" value="1"/>
</dbReference>
<feature type="transmembrane region" description="Helical" evidence="11">
    <location>
        <begin position="369"/>
        <end position="391"/>
    </location>
</feature>
<dbReference type="SMART" id="SM00228">
    <property type="entry name" value="PDZ"/>
    <property type="match status" value="1"/>
</dbReference>
<dbReference type="InterPro" id="IPR041489">
    <property type="entry name" value="PDZ_6"/>
</dbReference>
<reference evidence="13 14" key="1">
    <citation type="submission" date="2024-04" db="EMBL/GenBank/DDBJ databases">
        <title>Novel genus in family Flammeovirgaceae.</title>
        <authorList>
            <person name="Nguyen T.H."/>
            <person name="Vuong T.Q."/>
            <person name="Le H."/>
            <person name="Kim S.-G."/>
        </authorList>
    </citation>
    <scope>NUCLEOTIDE SEQUENCE [LARGE SCALE GENOMIC DNA]</scope>
    <source>
        <strain evidence="13 14">JCM 23209</strain>
    </source>
</reference>
<feature type="transmembrane region" description="Helical" evidence="11">
    <location>
        <begin position="101"/>
        <end position="126"/>
    </location>
</feature>
<evidence type="ECO:0000256" key="8">
    <source>
        <dbReference type="ARBA" id="ARBA00022989"/>
    </source>
</evidence>
<dbReference type="InterPro" id="IPR036034">
    <property type="entry name" value="PDZ_sf"/>
</dbReference>
<dbReference type="EC" id="3.4.24.-" evidence="11"/>
<comment type="similarity">
    <text evidence="3 11">Belongs to the peptidase M50B family.</text>
</comment>
<evidence type="ECO:0000256" key="7">
    <source>
        <dbReference type="ARBA" id="ARBA00022833"/>
    </source>
</evidence>
<keyword evidence="11" id="KW-0479">Metal-binding</keyword>
<keyword evidence="5 11" id="KW-0812">Transmembrane</keyword>
<keyword evidence="8 11" id="KW-1133">Transmembrane helix</keyword>
<dbReference type="GO" id="GO:0006508">
    <property type="term" value="P:proteolysis"/>
    <property type="evidence" value="ECO:0007669"/>
    <property type="project" value="UniProtKB-KW"/>
</dbReference>
<keyword evidence="6 11" id="KW-0378">Hydrolase</keyword>
<sequence length="442" mass="49409">MEGLIMTAQLLLGLCILVGLHELGHMLAAKAFGMKVEKFSIGFPPKIFGFKIGETEYSLGALPLGGFVKISGMIDESLDTNYLKSEPEPWEYRAKPAWQRLIVMMGGIIMNIITGIVVFICVVYFYGDTYYSVDEVNKHGIYVNEIGREMGLERGDKVIKLNGKSFDNFDEVRNPNFLLAEGSYYTILRKGREIDIHIPSDLIEKLSEKDVDRNFIDALKPFLVNKVEDGTPAARAGLQKGDKIIAVDGEPVPYFQDLQKILYRNSGKNIDLKVARSQKDAIDTLQLSSEVTEKGTLGFYPAWDLEVSRTHYTFVESIPKGTKEAFGVIIIQLKAFKKILKGEVSASKSLSGPIGIAQFFGGVWNWTHFWMITGMLSMVLAFMNFLPIPALDGGHVVFLSYEIISGRPPSDKFLEGAQKVGMFLLLGIMVFAFGNDIYKWLF</sequence>
<evidence type="ECO:0000256" key="5">
    <source>
        <dbReference type="ARBA" id="ARBA00022692"/>
    </source>
</evidence>
<gene>
    <name evidence="13" type="primary">rseP</name>
    <name evidence="13" type="ORF">AAG747_10230</name>
</gene>
<evidence type="ECO:0000313" key="13">
    <source>
        <dbReference type="EMBL" id="MEN7548285.1"/>
    </source>
</evidence>
<evidence type="ECO:0000256" key="4">
    <source>
        <dbReference type="ARBA" id="ARBA00022670"/>
    </source>
</evidence>
<keyword evidence="4" id="KW-0645">Protease</keyword>
<evidence type="ECO:0000256" key="1">
    <source>
        <dbReference type="ARBA" id="ARBA00001947"/>
    </source>
</evidence>
<dbReference type="RefSeq" id="WP_346821064.1">
    <property type="nucleotide sequence ID" value="NZ_JBDKWZ010000005.1"/>
</dbReference>
<comment type="subcellular location">
    <subcellularLocation>
        <location evidence="2">Membrane</location>
        <topology evidence="2">Multi-pass membrane protein</topology>
    </subcellularLocation>
</comment>
<dbReference type="AlphaFoldDB" id="A0AAW9S957"/>
<dbReference type="GO" id="GO:0004222">
    <property type="term" value="F:metalloendopeptidase activity"/>
    <property type="evidence" value="ECO:0007669"/>
    <property type="project" value="InterPro"/>
</dbReference>
<evidence type="ECO:0000256" key="11">
    <source>
        <dbReference type="RuleBase" id="RU362031"/>
    </source>
</evidence>
<proteinExistence type="inferred from homology"/>
<dbReference type="PANTHER" id="PTHR42837">
    <property type="entry name" value="REGULATOR OF SIGMA-E PROTEASE RSEP"/>
    <property type="match status" value="1"/>
</dbReference>
<name>A0AAW9S957_9BACT</name>